<comment type="caution">
    <text evidence="2">The sequence shown here is derived from an EMBL/GenBank/DDBJ whole genome shotgun (WGS) entry which is preliminary data.</text>
</comment>
<sequence>MDIDEPRTPRILAPPLPNTGSGGSAIAAGSGGAQATFLRRRTNRSSVLLSYLKFPWDDLVHVIVVSILPSRLVVIRAF</sequence>
<dbReference type="AlphaFoldDB" id="A0A8T0PT22"/>
<keyword evidence="3" id="KW-1185">Reference proteome</keyword>
<accession>A0A8T0PT22</accession>
<feature type="region of interest" description="Disordered" evidence="1">
    <location>
        <begin position="1"/>
        <end position="29"/>
    </location>
</feature>
<name>A0A8T0PT22_PANVG</name>
<reference evidence="2" key="1">
    <citation type="submission" date="2020-05" db="EMBL/GenBank/DDBJ databases">
        <title>WGS assembly of Panicum virgatum.</title>
        <authorList>
            <person name="Lovell J.T."/>
            <person name="Jenkins J."/>
            <person name="Shu S."/>
            <person name="Juenger T.E."/>
            <person name="Schmutz J."/>
        </authorList>
    </citation>
    <scope>NUCLEOTIDE SEQUENCE</scope>
    <source>
        <strain evidence="2">AP13</strain>
    </source>
</reference>
<proteinExistence type="predicted"/>
<evidence type="ECO:0000313" key="3">
    <source>
        <dbReference type="Proteomes" id="UP000823388"/>
    </source>
</evidence>
<organism evidence="2 3">
    <name type="scientific">Panicum virgatum</name>
    <name type="common">Blackwell switchgrass</name>
    <dbReference type="NCBI Taxonomy" id="38727"/>
    <lineage>
        <taxon>Eukaryota</taxon>
        <taxon>Viridiplantae</taxon>
        <taxon>Streptophyta</taxon>
        <taxon>Embryophyta</taxon>
        <taxon>Tracheophyta</taxon>
        <taxon>Spermatophyta</taxon>
        <taxon>Magnoliopsida</taxon>
        <taxon>Liliopsida</taxon>
        <taxon>Poales</taxon>
        <taxon>Poaceae</taxon>
        <taxon>PACMAD clade</taxon>
        <taxon>Panicoideae</taxon>
        <taxon>Panicodae</taxon>
        <taxon>Paniceae</taxon>
        <taxon>Panicinae</taxon>
        <taxon>Panicum</taxon>
        <taxon>Panicum sect. Hiantes</taxon>
    </lineage>
</organism>
<evidence type="ECO:0000313" key="2">
    <source>
        <dbReference type="EMBL" id="KAG2565557.1"/>
    </source>
</evidence>
<dbReference type="Proteomes" id="UP000823388">
    <property type="component" value="Chromosome 7N"/>
</dbReference>
<dbReference type="EMBL" id="CM029050">
    <property type="protein sequence ID" value="KAG2565557.1"/>
    <property type="molecule type" value="Genomic_DNA"/>
</dbReference>
<evidence type="ECO:0000256" key="1">
    <source>
        <dbReference type="SAM" id="MobiDB-lite"/>
    </source>
</evidence>
<gene>
    <name evidence="2" type="ORF">PVAP13_7NG035634</name>
</gene>
<protein>
    <submittedName>
        <fullName evidence="2">Uncharacterized protein</fullName>
    </submittedName>
</protein>